<organism evidence="1 2">
    <name type="scientific">Catenulispora yoronensis</name>
    <dbReference type="NCBI Taxonomy" id="450799"/>
    <lineage>
        <taxon>Bacteria</taxon>
        <taxon>Bacillati</taxon>
        <taxon>Actinomycetota</taxon>
        <taxon>Actinomycetes</taxon>
        <taxon>Catenulisporales</taxon>
        <taxon>Catenulisporaceae</taxon>
        <taxon>Catenulispora</taxon>
    </lineage>
</organism>
<evidence type="ECO:0000313" key="1">
    <source>
        <dbReference type="EMBL" id="GAA2038646.1"/>
    </source>
</evidence>
<dbReference type="EMBL" id="BAAAQN010000027">
    <property type="protein sequence ID" value="GAA2038646.1"/>
    <property type="molecule type" value="Genomic_DNA"/>
</dbReference>
<accession>A0ABN2UL40</accession>
<evidence type="ECO:0000313" key="2">
    <source>
        <dbReference type="Proteomes" id="UP001500751"/>
    </source>
</evidence>
<comment type="caution">
    <text evidence="1">The sequence shown here is derived from an EMBL/GenBank/DDBJ whole genome shotgun (WGS) entry which is preliminary data.</text>
</comment>
<protein>
    <submittedName>
        <fullName evidence="1">Uncharacterized protein</fullName>
    </submittedName>
</protein>
<keyword evidence="2" id="KW-1185">Reference proteome</keyword>
<proteinExistence type="predicted"/>
<gene>
    <name evidence="1" type="ORF">GCM10009839_45330</name>
</gene>
<sequence>MGENGKRGRAKSDRDEGGWGRAAVVAACTGALVQLARLVVSMLR</sequence>
<reference evidence="1 2" key="1">
    <citation type="journal article" date="2019" name="Int. J. Syst. Evol. Microbiol.">
        <title>The Global Catalogue of Microorganisms (GCM) 10K type strain sequencing project: providing services to taxonomists for standard genome sequencing and annotation.</title>
        <authorList>
            <consortium name="The Broad Institute Genomics Platform"/>
            <consortium name="The Broad Institute Genome Sequencing Center for Infectious Disease"/>
            <person name="Wu L."/>
            <person name="Ma J."/>
        </authorList>
    </citation>
    <scope>NUCLEOTIDE SEQUENCE [LARGE SCALE GENOMIC DNA]</scope>
    <source>
        <strain evidence="1 2">JCM 16014</strain>
    </source>
</reference>
<dbReference type="Proteomes" id="UP001500751">
    <property type="component" value="Unassembled WGS sequence"/>
</dbReference>
<name>A0ABN2UL40_9ACTN</name>